<dbReference type="InterPro" id="IPR050832">
    <property type="entry name" value="Bact_Acetyltransf"/>
</dbReference>
<dbReference type="EMBL" id="MH908895">
    <property type="protein sequence ID" value="AYM53150.1"/>
    <property type="molecule type" value="Genomic_DNA"/>
</dbReference>
<dbReference type="SUPFAM" id="SSF55729">
    <property type="entry name" value="Acyl-CoA N-acyltransferases (Nat)"/>
    <property type="match status" value="2"/>
</dbReference>
<keyword evidence="2" id="KW-0012">Acyltransferase</keyword>
<evidence type="ECO:0000313" key="4">
    <source>
        <dbReference type="EMBL" id="AYM53150.1"/>
    </source>
</evidence>
<dbReference type="Gene3D" id="3.40.630.30">
    <property type="match status" value="2"/>
</dbReference>
<dbReference type="PROSITE" id="PS51186">
    <property type="entry name" value="GNAT"/>
    <property type="match status" value="2"/>
</dbReference>
<dbReference type="AlphaFoldDB" id="A0A3Q8IC79"/>
<organism evidence="4">
    <name type="scientific">Pseudenhygromyxa salsuginis</name>
    <dbReference type="NCBI Taxonomy" id="442868"/>
    <lineage>
        <taxon>Bacteria</taxon>
        <taxon>Pseudomonadati</taxon>
        <taxon>Myxococcota</taxon>
        <taxon>Polyangia</taxon>
        <taxon>Nannocystales</taxon>
        <taxon>Nannocystaceae</taxon>
        <taxon>Pseudenhygromyxa</taxon>
    </lineage>
</organism>
<dbReference type="InterPro" id="IPR000182">
    <property type="entry name" value="GNAT_dom"/>
</dbReference>
<dbReference type="Pfam" id="PF13527">
    <property type="entry name" value="Acetyltransf_9"/>
    <property type="match status" value="1"/>
</dbReference>
<dbReference type="PANTHER" id="PTHR43877:SF2">
    <property type="entry name" value="AMINOALKYLPHOSPHONATE N-ACETYLTRANSFERASE-RELATED"/>
    <property type="match status" value="1"/>
</dbReference>
<protein>
    <recommendedName>
        <fullName evidence="3">N-acetyltransferase domain-containing protein</fullName>
    </recommendedName>
</protein>
<reference evidence="4" key="1">
    <citation type="journal article" date="2018" name="J. Ind. Microbiol. Biotechnol.">
        <title>Genome mining reveals uncommon alkylpyrones as type III PKS products from myxobacteria.</title>
        <authorList>
            <person name="Hug J.J."/>
            <person name="Panter F."/>
            <person name="Krug D."/>
            <person name="Muller R."/>
        </authorList>
    </citation>
    <scope>NUCLEOTIDE SEQUENCE</scope>
    <source>
        <strain evidence="4">MNa10638</strain>
    </source>
</reference>
<accession>A0A3Q8IC79</accession>
<keyword evidence="1" id="KW-0808">Transferase</keyword>
<sequence>MPTVGLDELTTTQREQLATILLRAGRQHAPEWIPDLAAAREELEDALTPEVHARVLLDESGLPLGFAAVRHLYGRLWELHPLVVDPAAQGRGFGRSLVTELERWVIDHDGLVMWVSTSDETRATSLTGVDLHADPLEAMRTLEVEAGHAIRFWQHLGYRLVGLAPDAEGHGRPSIQLAKRMGPRVALRPFVEADAPAVHELVASSFAAGEFGHQGEAALVERLRAACPDRIELVAEIVEEEGSAPALIGHVLLTPATLHLERGETVAGLGLAPVSVAVAHQRRGVGKRLISDGLGLARRRACPFVLVLGTPDYYPRFGFEQASTLGVACPYPGVPDEAFMIAVLDPSRRGALRGRAAYHPAFDE</sequence>
<feature type="domain" description="N-acetyltransferase" evidence="3">
    <location>
        <begin position="185"/>
        <end position="341"/>
    </location>
</feature>
<proteinExistence type="predicted"/>
<feature type="domain" description="N-acetyltransferase" evidence="3">
    <location>
        <begin position="4"/>
        <end position="182"/>
    </location>
</feature>
<name>A0A3Q8IC79_9BACT</name>
<dbReference type="CDD" id="cd04301">
    <property type="entry name" value="NAT_SF"/>
    <property type="match status" value="2"/>
</dbReference>
<dbReference type="GO" id="GO:0016747">
    <property type="term" value="F:acyltransferase activity, transferring groups other than amino-acyl groups"/>
    <property type="evidence" value="ECO:0007669"/>
    <property type="project" value="InterPro"/>
</dbReference>
<evidence type="ECO:0000256" key="1">
    <source>
        <dbReference type="ARBA" id="ARBA00022679"/>
    </source>
</evidence>
<evidence type="ECO:0000259" key="3">
    <source>
        <dbReference type="PROSITE" id="PS51186"/>
    </source>
</evidence>
<dbReference type="Pfam" id="PF00583">
    <property type="entry name" value="Acetyltransf_1"/>
    <property type="match status" value="1"/>
</dbReference>
<dbReference type="InterPro" id="IPR016181">
    <property type="entry name" value="Acyl_CoA_acyltransferase"/>
</dbReference>
<dbReference type="PANTHER" id="PTHR43877">
    <property type="entry name" value="AMINOALKYLPHOSPHONATE N-ACETYLTRANSFERASE-RELATED-RELATED"/>
    <property type="match status" value="1"/>
</dbReference>
<evidence type="ECO:0000256" key="2">
    <source>
        <dbReference type="ARBA" id="ARBA00023315"/>
    </source>
</evidence>